<accession>A0ABD5RM08</accession>
<dbReference type="InterPro" id="IPR057179">
    <property type="entry name" value="DUF7857"/>
</dbReference>
<feature type="compositionally biased region" description="Acidic residues" evidence="1">
    <location>
        <begin position="161"/>
        <end position="175"/>
    </location>
</feature>
<proteinExistence type="predicted"/>
<evidence type="ECO:0000256" key="1">
    <source>
        <dbReference type="SAM" id="MobiDB-lite"/>
    </source>
</evidence>
<sequence length="276" mass="29322">MNAEWTTRPCGEGTLVELTLTTDRPRRVRVESTGDGPILPPRTDGVPDAGWDERGYTGVVDDHLGVGFATTDPPDDPPVRVEWRGPPEECPTFDGHPDVPSVEASADGVVRALSDPRPPRDAVTTDHERIQRSGVDLDGESRTPTEQRGCTDDTDHADGSDGVEEVAGTDDDPDADAVHGSADESRRPTTPIAGLAAVERRVALAERLADAETLEEASEAVGSAGGLDGVRALDEAIARDRADLRTLAERVESLRERAESVAVPTETLARIGGEQA</sequence>
<reference evidence="3 4" key="1">
    <citation type="journal article" date="2019" name="Int. J. Syst. Evol. Microbiol.">
        <title>The Global Catalogue of Microorganisms (GCM) 10K type strain sequencing project: providing services to taxonomists for standard genome sequencing and annotation.</title>
        <authorList>
            <consortium name="The Broad Institute Genomics Platform"/>
            <consortium name="The Broad Institute Genome Sequencing Center for Infectious Disease"/>
            <person name="Wu L."/>
            <person name="Ma J."/>
        </authorList>
    </citation>
    <scope>NUCLEOTIDE SEQUENCE [LARGE SCALE GENOMIC DNA]</scope>
    <source>
        <strain evidence="3 4">CGMCC 1.12543</strain>
    </source>
</reference>
<comment type="caution">
    <text evidence="3">The sequence shown here is derived from an EMBL/GenBank/DDBJ whole genome shotgun (WGS) entry which is preliminary data.</text>
</comment>
<dbReference type="InterPro" id="IPR058393">
    <property type="entry name" value="DUF8080"/>
</dbReference>
<gene>
    <name evidence="3" type="ORF">ACFPYI_09455</name>
</gene>
<organism evidence="3 4">
    <name type="scientific">Halomarina salina</name>
    <dbReference type="NCBI Taxonomy" id="1872699"/>
    <lineage>
        <taxon>Archaea</taxon>
        <taxon>Methanobacteriati</taxon>
        <taxon>Methanobacteriota</taxon>
        <taxon>Stenosarchaea group</taxon>
        <taxon>Halobacteria</taxon>
        <taxon>Halobacteriales</taxon>
        <taxon>Natronomonadaceae</taxon>
        <taxon>Halomarina</taxon>
    </lineage>
</organism>
<dbReference type="Pfam" id="PF25256">
    <property type="entry name" value="DUF7857"/>
    <property type="match status" value="1"/>
</dbReference>
<evidence type="ECO:0000313" key="3">
    <source>
        <dbReference type="EMBL" id="MFC5971556.1"/>
    </source>
</evidence>
<protein>
    <recommendedName>
        <fullName evidence="2">DUF8080 domain-containing protein</fullName>
    </recommendedName>
</protein>
<feature type="compositionally biased region" description="Basic and acidic residues" evidence="1">
    <location>
        <begin position="51"/>
        <end position="64"/>
    </location>
</feature>
<evidence type="ECO:0000259" key="2">
    <source>
        <dbReference type="Pfam" id="PF26296"/>
    </source>
</evidence>
<dbReference type="Pfam" id="PF26296">
    <property type="entry name" value="DUF8080"/>
    <property type="match status" value="1"/>
</dbReference>
<feature type="compositionally biased region" description="Basic and acidic residues" evidence="1">
    <location>
        <begin position="117"/>
        <end position="131"/>
    </location>
</feature>
<dbReference type="AlphaFoldDB" id="A0ABD5RM08"/>
<evidence type="ECO:0000313" key="4">
    <source>
        <dbReference type="Proteomes" id="UP001596099"/>
    </source>
</evidence>
<dbReference type="Proteomes" id="UP001596099">
    <property type="component" value="Unassembled WGS sequence"/>
</dbReference>
<name>A0ABD5RM08_9EURY</name>
<dbReference type="RefSeq" id="WP_247414449.1">
    <property type="nucleotide sequence ID" value="NZ_JALLGW010000001.1"/>
</dbReference>
<feature type="compositionally biased region" description="Basic and acidic residues" evidence="1">
    <location>
        <begin position="77"/>
        <end position="87"/>
    </location>
</feature>
<dbReference type="EMBL" id="JBHSQH010000001">
    <property type="protein sequence ID" value="MFC5971556.1"/>
    <property type="molecule type" value="Genomic_DNA"/>
</dbReference>
<keyword evidence="4" id="KW-1185">Reference proteome</keyword>
<feature type="domain" description="DUF8080" evidence="2">
    <location>
        <begin position="193"/>
        <end position="261"/>
    </location>
</feature>
<feature type="region of interest" description="Disordered" evidence="1">
    <location>
        <begin position="30"/>
        <end position="194"/>
    </location>
</feature>
<feature type="compositionally biased region" description="Basic and acidic residues" evidence="1">
    <location>
        <begin position="139"/>
        <end position="159"/>
    </location>
</feature>